<feature type="transmembrane region" description="Helical" evidence="2">
    <location>
        <begin position="124"/>
        <end position="142"/>
    </location>
</feature>
<evidence type="ECO:0008006" key="5">
    <source>
        <dbReference type="Google" id="ProtNLM"/>
    </source>
</evidence>
<feature type="transmembrane region" description="Helical" evidence="2">
    <location>
        <begin position="292"/>
        <end position="310"/>
    </location>
</feature>
<accession>A0AAD5XAJ3</accession>
<gene>
    <name evidence="3" type="ORF">HK100_003296</name>
</gene>
<keyword evidence="2" id="KW-0472">Membrane</keyword>
<reference evidence="3" key="1">
    <citation type="submission" date="2020-05" db="EMBL/GenBank/DDBJ databases">
        <title>Phylogenomic resolution of chytrid fungi.</title>
        <authorList>
            <person name="Stajich J.E."/>
            <person name="Amses K."/>
            <person name="Simmons R."/>
            <person name="Seto K."/>
            <person name="Myers J."/>
            <person name="Bonds A."/>
            <person name="Quandt C.A."/>
            <person name="Barry K."/>
            <person name="Liu P."/>
            <person name="Grigoriev I."/>
            <person name="Longcore J.E."/>
            <person name="James T.Y."/>
        </authorList>
    </citation>
    <scope>NUCLEOTIDE SEQUENCE</scope>
    <source>
        <strain evidence="3">JEL0513</strain>
    </source>
</reference>
<feature type="transmembrane region" description="Helical" evidence="2">
    <location>
        <begin position="102"/>
        <end position="118"/>
    </location>
</feature>
<dbReference type="PANTHER" id="PTHR36840:SF1">
    <property type="entry name" value="BLL5714 PROTEIN"/>
    <property type="match status" value="1"/>
</dbReference>
<keyword evidence="2" id="KW-1133">Transmembrane helix</keyword>
<protein>
    <recommendedName>
        <fullName evidence="5">Transmembrane protein</fullName>
    </recommendedName>
</protein>
<evidence type="ECO:0000256" key="2">
    <source>
        <dbReference type="SAM" id="Phobius"/>
    </source>
</evidence>
<organism evidence="3 4">
    <name type="scientific">Physocladia obscura</name>
    <dbReference type="NCBI Taxonomy" id="109957"/>
    <lineage>
        <taxon>Eukaryota</taxon>
        <taxon>Fungi</taxon>
        <taxon>Fungi incertae sedis</taxon>
        <taxon>Chytridiomycota</taxon>
        <taxon>Chytridiomycota incertae sedis</taxon>
        <taxon>Chytridiomycetes</taxon>
        <taxon>Chytridiales</taxon>
        <taxon>Chytriomycetaceae</taxon>
        <taxon>Physocladia</taxon>
    </lineage>
</organism>
<feature type="region of interest" description="Disordered" evidence="1">
    <location>
        <begin position="237"/>
        <end position="264"/>
    </location>
</feature>
<evidence type="ECO:0000256" key="1">
    <source>
        <dbReference type="SAM" id="MobiDB-lite"/>
    </source>
</evidence>
<feature type="transmembrane region" description="Helical" evidence="2">
    <location>
        <begin position="163"/>
        <end position="186"/>
    </location>
</feature>
<dbReference type="Proteomes" id="UP001211907">
    <property type="component" value="Unassembled WGS sequence"/>
</dbReference>
<dbReference type="Pfam" id="PF06772">
    <property type="entry name" value="LtrA"/>
    <property type="match status" value="1"/>
</dbReference>
<dbReference type="AlphaFoldDB" id="A0AAD5XAJ3"/>
<name>A0AAD5XAJ3_9FUNG</name>
<feature type="transmembrane region" description="Helical" evidence="2">
    <location>
        <begin position="47"/>
        <end position="72"/>
    </location>
</feature>
<evidence type="ECO:0000313" key="3">
    <source>
        <dbReference type="EMBL" id="KAJ3109455.1"/>
    </source>
</evidence>
<keyword evidence="2" id="KW-0812">Transmembrane</keyword>
<evidence type="ECO:0000313" key="4">
    <source>
        <dbReference type="Proteomes" id="UP001211907"/>
    </source>
</evidence>
<dbReference type="PANTHER" id="PTHR36840">
    <property type="entry name" value="BLL5714 PROTEIN"/>
    <property type="match status" value="1"/>
</dbReference>
<sequence>MTVFIFNRKFMTSILPLFVQRLATTIPYAVLFAFPVDGSTSRENTRIHIWVVAAVIELFGPFLWVPAQLILLRKVGNAHRTALINPAFLLESDIEHMAERTGALYVFALGVVAVSFLFTMKNSGADSVVGVMILALLIGYNLNHIYFRSEAGSHYKHALRRAWYTGILWTFFHYPLVIATLSLGAIMSPMINIRFSAAEQIVPVETLHSDYKNIYFGSLGVCYLCFAALKILHQEHPDQTPDKTKQPDNKLSDNSRGDSGGGGTEIAESKQLIKKKKHKRNKVPNLSHNTRIALVAALTCLIFAVGFGVSEKYWSVDSMFGFGAAVTSFSVFMMECMDDYFFFS</sequence>
<feature type="compositionally biased region" description="Basic and acidic residues" evidence="1">
    <location>
        <begin position="237"/>
        <end position="256"/>
    </location>
</feature>
<feature type="transmembrane region" description="Helical" evidence="2">
    <location>
        <begin position="214"/>
        <end position="232"/>
    </location>
</feature>
<dbReference type="InterPro" id="IPR010640">
    <property type="entry name" value="Low_temperature_requirement_A"/>
</dbReference>
<keyword evidence="4" id="KW-1185">Reference proteome</keyword>
<comment type="caution">
    <text evidence="3">The sequence shown here is derived from an EMBL/GenBank/DDBJ whole genome shotgun (WGS) entry which is preliminary data.</text>
</comment>
<dbReference type="EMBL" id="JADGJH010001812">
    <property type="protein sequence ID" value="KAJ3109455.1"/>
    <property type="molecule type" value="Genomic_DNA"/>
</dbReference>
<proteinExistence type="predicted"/>